<evidence type="ECO:0000256" key="1">
    <source>
        <dbReference type="SAM" id="MobiDB-lite"/>
    </source>
</evidence>
<evidence type="ECO:0000313" key="4">
    <source>
        <dbReference type="Proteomes" id="UP000286934"/>
    </source>
</evidence>
<dbReference type="AlphaFoldDB" id="A0A432WSG1"/>
<keyword evidence="3" id="KW-0808">Transferase</keyword>
<evidence type="ECO:0000313" key="3">
    <source>
        <dbReference type="EMBL" id="RUO36711.1"/>
    </source>
</evidence>
<feature type="chain" id="PRO_5019142260" evidence="2">
    <location>
        <begin position="20"/>
        <end position="289"/>
    </location>
</feature>
<keyword evidence="3" id="KW-0489">Methyltransferase</keyword>
<dbReference type="PROSITE" id="PS51257">
    <property type="entry name" value="PROKAR_LIPOPROTEIN"/>
    <property type="match status" value="1"/>
</dbReference>
<evidence type="ECO:0000256" key="2">
    <source>
        <dbReference type="SAM" id="SignalP"/>
    </source>
</evidence>
<dbReference type="Proteomes" id="UP000286934">
    <property type="component" value="Unassembled WGS sequence"/>
</dbReference>
<dbReference type="RefSeq" id="WP_126807406.1">
    <property type="nucleotide sequence ID" value="NZ_PIPP01000003.1"/>
</dbReference>
<dbReference type="PIRSF" id="PIRSF031679">
    <property type="entry name" value="Mtase_Alr7345_prd"/>
    <property type="match status" value="1"/>
</dbReference>
<feature type="signal peptide" evidence="2">
    <location>
        <begin position="1"/>
        <end position="19"/>
    </location>
</feature>
<dbReference type="EMBL" id="PIPP01000003">
    <property type="protein sequence ID" value="RUO36711.1"/>
    <property type="molecule type" value="Genomic_DNA"/>
</dbReference>
<dbReference type="OrthoDB" id="9801692at2"/>
<dbReference type="GO" id="GO:0032259">
    <property type="term" value="P:methylation"/>
    <property type="evidence" value="ECO:0007669"/>
    <property type="project" value="UniProtKB-KW"/>
</dbReference>
<accession>A0A432WSG1</accession>
<sequence>MKRSILCSSTLLLSFALVACQPSAQQSAAVAETPEATPAPNLTSMLHNPSRTPANTARDEYRNPVETLEFFGVEPNMTVVEIWPGGGWYSEILAPYLQANGQFYAAHFPQSETRDFYINSRNRYAERIGSDPLFANTIMTEFAPLEQSAIAPAGTADVVLTFRNVHNWYMGDGEEALAGAFETFFTALKPGGVLGVVDHRLPEDRTDDAMRSSGYVKQSLVVKYAEQAGFVLADSSEVNANPQDTADHPRGVWTLPPSLRLGDENRAHYEAIGESDRFTLKFVKPATSE</sequence>
<feature type="compositionally biased region" description="Polar residues" evidence="1">
    <location>
        <begin position="41"/>
        <end position="55"/>
    </location>
</feature>
<keyword evidence="4" id="KW-1185">Reference proteome</keyword>
<proteinExistence type="predicted"/>
<reference evidence="4" key="1">
    <citation type="journal article" date="2018" name="Front. Microbiol.">
        <title>Genome-Based Analysis Reveals the Taxonomy and Diversity of the Family Idiomarinaceae.</title>
        <authorList>
            <person name="Liu Y."/>
            <person name="Lai Q."/>
            <person name="Shao Z."/>
        </authorList>
    </citation>
    <scope>NUCLEOTIDE SEQUENCE [LARGE SCALE GENOMIC DNA]</scope>
    <source>
        <strain evidence="4">AIS</strain>
    </source>
</reference>
<protein>
    <submittedName>
        <fullName evidence="3">Methyltransferase</fullName>
    </submittedName>
</protein>
<comment type="caution">
    <text evidence="3">The sequence shown here is derived from an EMBL/GenBank/DDBJ whole genome shotgun (WGS) entry which is preliminary data.</text>
</comment>
<organism evidence="3 4">
    <name type="scientific">Aliidiomarina shirensis</name>
    <dbReference type="NCBI Taxonomy" id="1048642"/>
    <lineage>
        <taxon>Bacteria</taxon>
        <taxon>Pseudomonadati</taxon>
        <taxon>Pseudomonadota</taxon>
        <taxon>Gammaproteobacteria</taxon>
        <taxon>Alteromonadales</taxon>
        <taxon>Idiomarinaceae</taxon>
        <taxon>Aliidiomarina</taxon>
    </lineage>
</organism>
<dbReference type="GO" id="GO:0008168">
    <property type="term" value="F:methyltransferase activity"/>
    <property type="evidence" value="ECO:0007669"/>
    <property type="project" value="UniProtKB-KW"/>
</dbReference>
<dbReference type="InterPro" id="IPR029063">
    <property type="entry name" value="SAM-dependent_MTases_sf"/>
</dbReference>
<dbReference type="Gene3D" id="3.40.50.150">
    <property type="entry name" value="Vaccinia Virus protein VP39"/>
    <property type="match status" value="1"/>
</dbReference>
<keyword evidence="2" id="KW-0732">Signal</keyword>
<name>A0A432WSG1_9GAMM</name>
<dbReference type="InterPro" id="IPR016980">
    <property type="entry name" value="S-AdoMet-dep_MeTrfase_Alr7345"/>
</dbReference>
<dbReference type="SUPFAM" id="SSF53335">
    <property type="entry name" value="S-adenosyl-L-methionine-dependent methyltransferases"/>
    <property type="match status" value="1"/>
</dbReference>
<feature type="compositionally biased region" description="Low complexity" evidence="1">
    <location>
        <begin position="30"/>
        <end position="40"/>
    </location>
</feature>
<feature type="region of interest" description="Disordered" evidence="1">
    <location>
        <begin position="30"/>
        <end position="57"/>
    </location>
</feature>
<gene>
    <name evidence="3" type="ORF">CWE13_07605</name>
</gene>